<evidence type="ECO:0000256" key="5">
    <source>
        <dbReference type="ARBA" id="ARBA00023163"/>
    </source>
</evidence>
<name>A0A1M6PFG4_9FIRM</name>
<evidence type="ECO:0000259" key="8">
    <source>
        <dbReference type="PROSITE" id="PS51372"/>
    </source>
</evidence>
<evidence type="ECO:0000313" key="10">
    <source>
        <dbReference type="Proteomes" id="UP000242497"/>
    </source>
</evidence>
<dbReference type="GO" id="GO:0008982">
    <property type="term" value="F:protein-N(PI)-phosphohistidine-sugar phosphotransferase activity"/>
    <property type="evidence" value="ECO:0007669"/>
    <property type="project" value="InterPro"/>
</dbReference>
<dbReference type="GO" id="GO:0009401">
    <property type="term" value="P:phosphoenolpyruvate-dependent sugar phosphotransferase system"/>
    <property type="evidence" value="ECO:0007669"/>
    <property type="project" value="InterPro"/>
</dbReference>
<dbReference type="Gene3D" id="1.10.10.10">
    <property type="entry name" value="Winged helix-like DNA-binding domain superfamily/Winged helix DNA-binding domain"/>
    <property type="match status" value="1"/>
</dbReference>
<dbReference type="Proteomes" id="UP000242497">
    <property type="component" value="Unassembled WGS sequence"/>
</dbReference>
<organism evidence="9 10">
    <name type="scientific">Tepidibacter formicigenes DSM 15518</name>
    <dbReference type="NCBI Taxonomy" id="1123349"/>
    <lineage>
        <taxon>Bacteria</taxon>
        <taxon>Bacillati</taxon>
        <taxon>Bacillota</taxon>
        <taxon>Clostridia</taxon>
        <taxon>Peptostreptococcales</taxon>
        <taxon>Peptostreptococcaceae</taxon>
        <taxon>Tepidibacter</taxon>
    </lineage>
</organism>
<accession>A0A1M6PFG4</accession>
<dbReference type="InterPro" id="IPR002178">
    <property type="entry name" value="PTS_EIIA_type-2_dom"/>
</dbReference>
<dbReference type="CDD" id="cd05568">
    <property type="entry name" value="PTS_IIB_bgl_like"/>
    <property type="match status" value="1"/>
</dbReference>
<dbReference type="GO" id="GO:0006355">
    <property type="term" value="P:regulation of DNA-templated transcription"/>
    <property type="evidence" value="ECO:0007669"/>
    <property type="project" value="InterPro"/>
</dbReference>
<evidence type="ECO:0000313" key="9">
    <source>
        <dbReference type="EMBL" id="SHK06661.1"/>
    </source>
</evidence>
<dbReference type="PANTHER" id="PTHR30185:SF18">
    <property type="entry name" value="TRANSCRIPTIONAL REGULATOR MTLR"/>
    <property type="match status" value="1"/>
</dbReference>
<sequence>MNLKNRPIQELIDILKSQEYIPYNFFIKKYKISERTLRNDLNLIDKWLSRKGLPILLRNKYEGIYLDVTDLIKYEIFNEFKDFSVDKYIKSKKDRRIALLIEFLFDEQLTISIISKKLGVSRNTVIEDLNFIEYYLKGFNCKLVRKQKVGLYIDGSEYNIRNMYLNLLVNYCNLFKWDIFSREIINEKYNLFYKNILCKLFNEVDTDILLETLESLEKRLYLKYADESKNIIMAAIALTKIRCERNKSINFNKIIFYETIKLSKEYRNLEEILKEEFKQYPSYKREIAYISIYLLTKKVIDGDIEAIKGEGYIEKLNDIVEEMINIMEDYCKIKIKQRSRLLKGLLLHLEPAIYRLKYDIKIENPIIDEIKKKYSMAYNASKLACSYLEQMINLKISEEEICYVAIHFGSAMETQKKDNTIKVVLVCNAGISTVRILEKSLKEKFENFKVIDILSYFEYKKKKELITDLIITTIPLKEKENYFIKVNPFLTQEDIENLSKFLNKKEDIKADEIDIKLEDIINIIQKYCFVHNKSKLIEEVKCILKGIKKPSLKDILTKDNVIFKEAVSSWEEAVDIASKPLLEKGYIQERYIKAMKENIKRLKAYVVIKKGVSIPHAKPEDGVKNLSFSLLILKKGVNFNHKKNDPVKIVLITASNDKLIHLKALEEFMNLVRNDNYIKKLSRINSYEEFKKLLP</sequence>
<dbReference type="SUPFAM" id="SSF52794">
    <property type="entry name" value="PTS system IIB component-like"/>
    <property type="match status" value="1"/>
</dbReference>
<dbReference type="STRING" id="1123349.SAMN02744037_01542"/>
<evidence type="ECO:0000259" key="7">
    <source>
        <dbReference type="PROSITE" id="PS51099"/>
    </source>
</evidence>
<keyword evidence="4" id="KW-0010">Activator</keyword>
<feature type="domain" description="PTS EIIA type-2" evidence="6">
    <location>
        <begin position="554"/>
        <end position="695"/>
    </location>
</feature>
<dbReference type="SUPFAM" id="SSF63520">
    <property type="entry name" value="PTS-regulatory domain, PRD"/>
    <property type="match status" value="1"/>
</dbReference>
<dbReference type="InterPro" id="IPR036634">
    <property type="entry name" value="PRD_sf"/>
</dbReference>
<dbReference type="InterPro" id="IPR036388">
    <property type="entry name" value="WH-like_DNA-bd_sf"/>
</dbReference>
<reference evidence="10" key="1">
    <citation type="submission" date="2016-11" db="EMBL/GenBank/DDBJ databases">
        <authorList>
            <person name="Varghese N."/>
            <person name="Submissions S."/>
        </authorList>
    </citation>
    <scope>NUCLEOTIDE SEQUENCE [LARGE SCALE GENOMIC DNA]</scope>
    <source>
        <strain evidence="10">DSM 15518</strain>
    </source>
</reference>
<feature type="domain" description="PRD" evidence="8">
    <location>
        <begin position="200"/>
        <end position="304"/>
    </location>
</feature>
<gene>
    <name evidence="9" type="ORF">SAMN02744037_01542</name>
</gene>
<keyword evidence="10" id="KW-1185">Reference proteome</keyword>
<dbReference type="InterPro" id="IPR036095">
    <property type="entry name" value="PTS_EIIB-like_sf"/>
</dbReference>
<dbReference type="RefSeq" id="WP_072888805.1">
    <property type="nucleotide sequence ID" value="NZ_FRAE01000031.1"/>
</dbReference>
<evidence type="ECO:0000259" key="6">
    <source>
        <dbReference type="PROSITE" id="PS51094"/>
    </source>
</evidence>
<evidence type="ECO:0000256" key="4">
    <source>
        <dbReference type="ARBA" id="ARBA00023159"/>
    </source>
</evidence>
<dbReference type="AlphaFoldDB" id="A0A1M6PFG4"/>
<protein>
    <submittedName>
        <fullName evidence="9">Transcriptional antiterminator</fullName>
    </submittedName>
</protein>
<dbReference type="InterPro" id="IPR011608">
    <property type="entry name" value="PRD"/>
</dbReference>
<evidence type="ECO:0000256" key="1">
    <source>
        <dbReference type="ARBA" id="ARBA00022679"/>
    </source>
</evidence>
<evidence type="ECO:0000256" key="3">
    <source>
        <dbReference type="ARBA" id="ARBA00023015"/>
    </source>
</evidence>
<dbReference type="PANTHER" id="PTHR30185">
    <property type="entry name" value="CRYPTIC BETA-GLUCOSIDE BGL OPERON ANTITERMINATOR"/>
    <property type="match status" value="1"/>
</dbReference>
<dbReference type="Pfam" id="PF00359">
    <property type="entry name" value="PTS_EIIA_2"/>
    <property type="match status" value="1"/>
</dbReference>
<dbReference type="Gene3D" id="1.10.1790.10">
    <property type="entry name" value="PRD domain"/>
    <property type="match status" value="1"/>
</dbReference>
<dbReference type="InterPro" id="IPR007737">
    <property type="entry name" value="Mga_HTH"/>
</dbReference>
<dbReference type="OrthoDB" id="3175596at2"/>
<feature type="domain" description="PTS EIIB type-2" evidence="7">
    <location>
        <begin position="421"/>
        <end position="510"/>
    </location>
</feature>
<evidence type="ECO:0000256" key="2">
    <source>
        <dbReference type="ARBA" id="ARBA00022737"/>
    </source>
</evidence>
<dbReference type="PROSITE" id="PS51094">
    <property type="entry name" value="PTS_EIIA_TYPE_2"/>
    <property type="match status" value="1"/>
</dbReference>
<dbReference type="Gene3D" id="3.40.50.2300">
    <property type="match status" value="1"/>
</dbReference>
<dbReference type="PROSITE" id="PS51372">
    <property type="entry name" value="PRD_2"/>
    <property type="match status" value="2"/>
</dbReference>
<keyword evidence="1" id="KW-0808">Transferase</keyword>
<dbReference type="Pfam" id="PF05043">
    <property type="entry name" value="Mga"/>
    <property type="match status" value="1"/>
</dbReference>
<dbReference type="PROSITE" id="PS51099">
    <property type="entry name" value="PTS_EIIB_TYPE_2"/>
    <property type="match status" value="1"/>
</dbReference>
<dbReference type="Pfam" id="PF00874">
    <property type="entry name" value="PRD"/>
    <property type="match status" value="1"/>
</dbReference>
<dbReference type="EMBL" id="FRAE01000031">
    <property type="protein sequence ID" value="SHK06661.1"/>
    <property type="molecule type" value="Genomic_DNA"/>
</dbReference>
<keyword evidence="3" id="KW-0805">Transcription regulation</keyword>
<proteinExistence type="predicted"/>
<dbReference type="CDD" id="cd00211">
    <property type="entry name" value="PTS_IIA_fru"/>
    <property type="match status" value="1"/>
</dbReference>
<keyword evidence="5" id="KW-0804">Transcription</keyword>
<feature type="domain" description="PRD" evidence="8">
    <location>
        <begin position="311"/>
        <end position="418"/>
    </location>
</feature>
<dbReference type="SUPFAM" id="SSF55804">
    <property type="entry name" value="Phoshotransferase/anion transport protein"/>
    <property type="match status" value="1"/>
</dbReference>
<dbReference type="InterPro" id="IPR050661">
    <property type="entry name" value="BglG_antiterminators"/>
</dbReference>
<keyword evidence="2" id="KW-0677">Repeat</keyword>
<dbReference type="Gene3D" id="3.40.930.10">
    <property type="entry name" value="Mannitol-specific EII, Chain A"/>
    <property type="match status" value="1"/>
</dbReference>
<dbReference type="InterPro" id="IPR013011">
    <property type="entry name" value="PTS_EIIB_2"/>
</dbReference>
<dbReference type="InterPro" id="IPR016152">
    <property type="entry name" value="PTrfase/Anion_transptr"/>
</dbReference>